<keyword evidence="7" id="KW-0808">Transferase</keyword>
<keyword evidence="7" id="KW-0032">Aminotransferase</keyword>
<reference evidence="7 8" key="1">
    <citation type="journal article" date="2021" name="Mar. Drugs">
        <title>Genome Reduction and Secondary Metabolism of the Marine Sponge-Associated Cyanobacterium Leptothoe.</title>
        <authorList>
            <person name="Konstantinou D."/>
            <person name="Popin R.V."/>
            <person name="Fewer D.P."/>
            <person name="Sivonen K."/>
            <person name="Gkelis S."/>
        </authorList>
    </citation>
    <scope>NUCLEOTIDE SEQUENCE [LARGE SCALE GENOMIC DNA]</scope>
    <source>
        <strain evidence="7 8">TAU-MAC 1615</strain>
    </source>
</reference>
<dbReference type="PROSITE" id="PS00595">
    <property type="entry name" value="AA_TRANSFER_CLASS_5"/>
    <property type="match status" value="1"/>
</dbReference>
<evidence type="ECO:0000259" key="6">
    <source>
        <dbReference type="Pfam" id="PF00266"/>
    </source>
</evidence>
<keyword evidence="3" id="KW-0663">Pyridoxal phosphate</keyword>
<dbReference type="InterPro" id="IPR015421">
    <property type="entry name" value="PyrdxlP-dep_Trfase_major"/>
</dbReference>
<evidence type="ECO:0000256" key="4">
    <source>
        <dbReference type="RuleBase" id="RU004075"/>
    </source>
</evidence>
<proteinExistence type="inferred from homology"/>
<dbReference type="SUPFAM" id="SSF53383">
    <property type="entry name" value="PLP-dependent transferases"/>
    <property type="match status" value="1"/>
</dbReference>
<accession>A0ABS5Y5L7</accession>
<dbReference type="Pfam" id="PF00266">
    <property type="entry name" value="Aminotran_5"/>
    <property type="match status" value="1"/>
</dbReference>
<dbReference type="PIRSF" id="PIRSF000524">
    <property type="entry name" value="SPT"/>
    <property type="match status" value="1"/>
</dbReference>
<dbReference type="Gene3D" id="3.40.640.10">
    <property type="entry name" value="Type I PLP-dependent aspartate aminotransferase-like (Major domain)"/>
    <property type="match status" value="1"/>
</dbReference>
<feature type="domain" description="Aminotransferase class V" evidence="6">
    <location>
        <begin position="51"/>
        <end position="350"/>
    </location>
</feature>
<sequence length="386" mass="42742">MSQTLSRPQVNEKFRITPTALDIPERLLLGPGPSNSNPDVVAAMNRQPIGHLDPAYLDLMDEVQSMMRYVWQTENPMTLPISGTGSAAMEATLANAVEPGDVVLVGINGYFGNRLVDMAERYRADVRSISKPWGEVFSLDELRTALQEHRPAILALVHAETSTGARQPLEGVGELCREFDCLLLIDTVTSMGGVPIFLDEWGVDMAYSCSQKGLSCPPGSSPFTMGERALQKMDKRQNKVANWYLDVSLLRNYWGKGRTYHHTAPVNMTYAIREALRLVMEEGLENSWARHQTTAEKLWYGLAEIGLSCHVPKEYRLPTLTTVKVPEGIDAKAVTSKMLSDHNIEIGNGLGELGGKVWRIGLMGYNSQPKNVDHVLTAMGKVIKEM</sequence>
<comment type="caution">
    <text evidence="7">The sequence shown here is derived from an EMBL/GenBank/DDBJ whole genome shotgun (WGS) entry which is preliminary data.</text>
</comment>
<evidence type="ECO:0000313" key="8">
    <source>
        <dbReference type="Proteomes" id="UP001196661"/>
    </source>
</evidence>
<evidence type="ECO:0000256" key="3">
    <source>
        <dbReference type="ARBA" id="ARBA00022898"/>
    </source>
</evidence>
<gene>
    <name evidence="7" type="ORF">IXB28_11985</name>
</gene>
<dbReference type="InterPro" id="IPR015424">
    <property type="entry name" value="PyrdxlP-dep_Trfase"/>
</dbReference>
<dbReference type="InterPro" id="IPR024169">
    <property type="entry name" value="SP_NH2Trfase/AEP_transaminase"/>
</dbReference>
<dbReference type="PANTHER" id="PTHR21152:SF40">
    <property type="entry name" value="ALANINE--GLYOXYLATE AMINOTRANSFERASE"/>
    <property type="match status" value="1"/>
</dbReference>
<dbReference type="EMBL" id="JADOER010000011">
    <property type="protein sequence ID" value="MBT9312931.1"/>
    <property type="molecule type" value="Genomic_DNA"/>
</dbReference>
<evidence type="ECO:0000256" key="5">
    <source>
        <dbReference type="RuleBase" id="RU004504"/>
    </source>
</evidence>
<evidence type="ECO:0000256" key="1">
    <source>
        <dbReference type="ARBA" id="ARBA00001933"/>
    </source>
</evidence>
<protein>
    <submittedName>
        <fullName evidence="7">Alanine--glyoxylate aminotransferase family protein</fullName>
    </submittedName>
</protein>
<evidence type="ECO:0000313" key="7">
    <source>
        <dbReference type="EMBL" id="MBT9312931.1"/>
    </source>
</evidence>
<dbReference type="Gene3D" id="3.90.1150.10">
    <property type="entry name" value="Aspartate Aminotransferase, domain 1"/>
    <property type="match status" value="1"/>
</dbReference>
<name>A0ABS5Y5L7_9CYAN</name>
<evidence type="ECO:0000256" key="2">
    <source>
        <dbReference type="ARBA" id="ARBA00009236"/>
    </source>
</evidence>
<dbReference type="InterPro" id="IPR000192">
    <property type="entry name" value="Aminotrans_V_dom"/>
</dbReference>
<dbReference type="CDD" id="cd06451">
    <property type="entry name" value="AGAT_like"/>
    <property type="match status" value="1"/>
</dbReference>
<dbReference type="InterPro" id="IPR020578">
    <property type="entry name" value="Aminotrans_V_PyrdxlP_BS"/>
</dbReference>
<dbReference type="InterPro" id="IPR015422">
    <property type="entry name" value="PyrdxlP-dep_Trfase_small"/>
</dbReference>
<organism evidence="7 8">
    <name type="scientific">Leptothoe kymatousa TAU-MAC 1615</name>
    <dbReference type="NCBI Taxonomy" id="2364775"/>
    <lineage>
        <taxon>Bacteria</taxon>
        <taxon>Bacillati</taxon>
        <taxon>Cyanobacteriota</taxon>
        <taxon>Cyanophyceae</taxon>
        <taxon>Nodosilineales</taxon>
        <taxon>Cymatolegaceae</taxon>
        <taxon>Leptothoe</taxon>
        <taxon>Leptothoe kymatousa</taxon>
    </lineage>
</organism>
<comment type="similarity">
    <text evidence="2 4">Belongs to the class-V pyridoxal-phosphate-dependent aminotransferase family.</text>
</comment>
<dbReference type="Proteomes" id="UP001196661">
    <property type="component" value="Unassembled WGS sequence"/>
</dbReference>
<keyword evidence="8" id="KW-1185">Reference proteome</keyword>
<dbReference type="RefSeq" id="WP_215618833.1">
    <property type="nucleotide sequence ID" value="NZ_JADOER010000011.1"/>
</dbReference>
<dbReference type="GO" id="GO:0008483">
    <property type="term" value="F:transaminase activity"/>
    <property type="evidence" value="ECO:0007669"/>
    <property type="project" value="UniProtKB-KW"/>
</dbReference>
<comment type="cofactor">
    <cofactor evidence="1 5">
        <name>pyridoxal 5'-phosphate</name>
        <dbReference type="ChEBI" id="CHEBI:597326"/>
    </cofactor>
</comment>
<dbReference type="PANTHER" id="PTHR21152">
    <property type="entry name" value="AMINOTRANSFERASE CLASS V"/>
    <property type="match status" value="1"/>
</dbReference>